<protein>
    <submittedName>
        <fullName evidence="2">Uncharacterized protein</fullName>
    </submittedName>
</protein>
<organism evidence="2 3">
    <name type="scientific">Streptomyces gobitricini</name>
    <dbReference type="NCBI Taxonomy" id="68211"/>
    <lineage>
        <taxon>Bacteria</taxon>
        <taxon>Bacillati</taxon>
        <taxon>Actinomycetota</taxon>
        <taxon>Actinomycetes</taxon>
        <taxon>Kitasatosporales</taxon>
        <taxon>Streptomycetaceae</taxon>
        <taxon>Streptomyces</taxon>
    </lineage>
</organism>
<gene>
    <name evidence="2" type="ORF">GCM10010393_58640</name>
</gene>
<evidence type="ECO:0000313" key="3">
    <source>
        <dbReference type="Proteomes" id="UP001499942"/>
    </source>
</evidence>
<proteinExistence type="predicted"/>
<name>A0ABN3NAT2_9ACTN</name>
<keyword evidence="3" id="KW-1185">Reference proteome</keyword>
<feature type="region of interest" description="Disordered" evidence="1">
    <location>
        <begin position="1"/>
        <end position="61"/>
    </location>
</feature>
<sequence length="251" mass="25214">MSSLYAPARADSPREARTGTQPTLARSALTRASTAASAAASRPVPAAAGAEGGTEGTRGLSTVRSGEGVAVRVGGALLGAVFFGAGAFVRFDGAEAGGVDGVADGLVEGAVEEGAREGADVRSALRLAAVEGRSGVALEPPCAFSSGAPPTCTRPSAPLPPMVKVSPPGSRPEVTATAPTAIAAEAPSSPVRTGTTARFFRWRPISCAFLLRRPVRTSASFGHSPERVRLISSGLYAMTCGGEVLRVQLAG</sequence>
<comment type="caution">
    <text evidence="2">The sequence shown here is derived from an EMBL/GenBank/DDBJ whole genome shotgun (WGS) entry which is preliminary data.</text>
</comment>
<accession>A0ABN3NAT2</accession>
<feature type="compositionally biased region" description="Low complexity" evidence="1">
    <location>
        <begin position="23"/>
        <end position="49"/>
    </location>
</feature>
<evidence type="ECO:0000313" key="2">
    <source>
        <dbReference type="EMBL" id="GAA2517960.1"/>
    </source>
</evidence>
<dbReference type="Proteomes" id="UP001499942">
    <property type="component" value="Unassembled WGS sequence"/>
</dbReference>
<dbReference type="EMBL" id="BAAASR010000049">
    <property type="protein sequence ID" value="GAA2517960.1"/>
    <property type="molecule type" value="Genomic_DNA"/>
</dbReference>
<evidence type="ECO:0000256" key="1">
    <source>
        <dbReference type="SAM" id="MobiDB-lite"/>
    </source>
</evidence>
<reference evidence="2 3" key="1">
    <citation type="journal article" date="2019" name="Int. J. Syst. Evol. Microbiol.">
        <title>The Global Catalogue of Microorganisms (GCM) 10K type strain sequencing project: providing services to taxonomists for standard genome sequencing and annotation.</title>
        <authorList>
            <consortium name="The Broad Institute Genomics Platform"/>
            <consortium name="The Broad Institute Genome Sequencing Center for Infectious Disease"/>
            <person name="Wu L."/>
            <person name="Ma J."/>
        </authorList>
    </citation>
    <scope>NUCLEOTIDE SEQUENCE [LARGE SCALE GENOMIC DNA]</scope>
    <source>
        <strain evidence="2 3">JCM 5062</strain>
    </source>
</reference>